<dbReference type="Ensembl" id="ENSPRET00000031052.1">
    <property type="protein sequence ID" value="ENSPREP00000030702.1"/>
    <property type="gene ID" value="ENSPREG00000020699.1"/>
</dbReference>
<keyword evidence="2 11" id="KW-0812">Transmembrane</keyword>
<dbReference type="GO" id="GO:0007187">
    <property type="term" value="P:G protein-coupled receptor signaling pathway, coupled to cyclic nucleotide second messenger"/>
    <property type="evidence" value="ECO:0007669"/>
    <property type="project" value="TreeGrafter"/>
</dbReference>
<keyword evidence="1" id="KW-1003">Cell membrane</keyword>
<accession>A0A3P9Q970</accession>
<evidence type="ECO:0000313" key="14">
    <source>
        <dbReference type="Proteomes" id="UP000242638"/>
    </source>
</evidence>
<dbReference type="InterPro" id="IPR000276">
    <property type="entry name" value="GPCR_Rhodpsn"/>
</dbReference>
<evidence type="ECO:0000256" key="11">
    <source>
        <dbReference type="SAM" id="Phobius"/>
    </source>
</evidence>
<dbReference type="PRINTS" id="PR00243">
    <property type="entry name" value="MUSCARINICR"/>
</dbReference>
<evidence type="ECO:0000256" key="7">
    <source>
        <dbReference type="ARBA" id="ARBA00023170"/>
    </source>
</evidence>
<dbReference type="GO" id="GO:0007197">
    <property type="term" value="P:adenylate cyclase-inhibiting G protein-coupled acetylcholine receptor signaling pathway"/>
    <property type="evidence" value="ECO:0007669"/>
    <property type="project" value="TreeGrafter"/>
</dbReference>
<protein>
    <submittedName>
        <fullName evidence="13">Cholinergic receptor, muscarinic 4b</fullName>
    </submittedName>
</protein>
<feature type="domain" description="G-protein coupled receptors family 1 profile" evidence="12">
    <location>
        <begin position="60"/>
        <end position="397"/>
    </location>
</feature>
<reference evidence="14" key="1">
    <citation type="submission" date="2013-11" db="EMBL/GenBank/DDBJ databases">
        <title>The genomic landscape of the Guanapo guppy.</title>
        <authorList>
            <person name="Kuenstner A."/>
            <person name="Dreyer C."/>
        </authorList>
    </citation>
    <scope>NUCLEOTIDE SEQUENCE</scope>
    <source>
        <strain evidence="14">Guanapo</strain>
    </source>
</reference>
<dbReference type="SUPFAM" id="SSF81321">
    <property type="entry name" value="Family A G protein-coupled receptor-like"/>
    <property type="match status" value="1"/>
</dbReference>
<dbReference type="Proteomes" id="UP000242638">
    <property type="component" value="Unassembled WGS sequence"/>
</dbReference>
<dbReference type="GeneTree" id="ENSGT00940000160394"/>
<reference evidence="13" key="3">
    <citation type="submission" date="2025-09" db="UniProtKB">
        <authorList>
            <consortium name="Ensembl"/>
        </authorList>
    </citation>
    <scope>IDENTIFICATION</scope>
    <source>
        <strain evidence="13">Guanapo</strain>
    </source>
</reference>
<dbReference type="GO" id="GO:0004993">
    <property type="term" value="F:G protein-coupled serotonin receptor activity"/>
    <property type="evidence" value="ECO:0007669"/>
    <property type="project" value="TreeGrafter"/>
</dbReference>
<dbReference type="Gene3D" id="1.20.1070.10">
    <property type="entry name" value="Rhodopsin 7-helix transmembrane proteins"/>
    <property type="match status" value="1"/>
</dbReference>
<dbReference type="PANTHER" id="PTHR24247">
    <property type="entry name" value="5-HYDROXYTRYPTAMINE RECEPTOR"/>
    <property type="match status" value="1"/>
</dbReference>
<dbReference type="PANTHER" id="PTHR24247:SF180">
    <property type="entry name" value="MUSCARINIC ACETYLCHOLINE RECEPTOR M4"/>
    <property type="match status" value="1"/>
</dbReference>
<feature type="transmembrane region" description="Helical" evidence="11">
    <location>
        <begin position="342"/>
        <end position="360"/>
    </location>
</feature>
<evidence type="ECO:0000256" key="3">
    <source>
        <dbReference type="ARBA" id="ARBA00022989"/>
    </source>
</evidence>
<dbReference type="Pfam" id="PF00001">
    <property type="entry name" value="7tm_1"/>
    <property type="match status" value="1"/>
</dbReference>
<keyword evidence="9" id="KW-0628">Postsynaptic cell membrane</keyword>
<keyword evidence="5" id="KW-0297">G-protein coupled receptor</keyword>
<dbReference type="STRING" id="8081.ENSPREP00000030702"/>
<keyword evidence="7" id="KW-0675">Receptor</keyword>
<dbReference type="InterPro" id="IPR017452">
    <property type="entry name" value="GPCR_Rhodpsn_7TM"/>
</dbReference>
<comment type="subcellular location">
    <subcellularLocation>
        <location evidence="10">Postsynaptic cell membrane</location>
        <topology evidence="10">Multi-pass membrane protein</topology>
    </subcellularLocation>
</comment>
<feature type="transmembrane region" description="Helical" evidence="11">
    <location>
        <begin position="43"/>
        <end position="68"/>
    </location>
</feature>
<evidence type="ECO:0000256" key="6">
    <source>
        <dbReference type="ARBA" id="ARBA00023136"/>
    </source>
</evidence>
<evidence type="ECO:0000256" key="2">
    <source>
        <dbReference type="ARBA" id="ARBA00022692"/>
    </source>
</evidence>
<keyword evidence="6 11" id="KW-0472">Membrane</keyword>
<keyword evidence="8" id="KW-0807">Transducer</keyword>
<evidence type="ECO:0000256" key="9">
    <source>
        <dbReference type="ARBA" id="ARBA00023257"/>
    </source>
</evidence>
<dbReference type="GO" id="GO:0030425">
    <property type="term" value="C:dendrite"/>
    <property type="evidence" value="ECO:0007669"/>
    <property type="project" value="TreeGrafter"/>
</dbReference>
<evidence type="ECO:0000256" key="8">
    <source>
        <dbReference type="ARBA" id="ARBA00023224"/>
    </source>
</evidence>
<evidence type="ECO:0000256" key="5">
    <source>
        <dbReference type="ARBA" id="ARBA00023040"/>
    </source>
</evidence>
<reference evidence="13" key="2">
    <citation type="submission" date="2025-08" db="UniProtKB">
        <authorList>
            <consortium name="Ensembl"/>
        </authorList>
    </citation>
    <scope>IDENTIFICATION</scope>
    <source>
        <strain evidence="13">Guanapo</strain>
    </source>
</reference>
<keyword evidence="4" id="KW-0770">Synapse</keyword>
<dbReference type="PROSITE" id="PS50262">
    <property type="entry name" value="G_PROTEIN_RECEP_F1_2"/>
    <property type="match status" value="1"/>
</dbReference>
<feature type="transmembrane region" description="Helical" evidence="11">
    <location>
        <begin position="119"/>
        <end position="139"/>
    </location>
</feature>
<sequence>MVPVPAGSMGRLTDPTLNASAWPRPSVNASSQYPIRAYSTAELILVVMVSVSLSILTVVGNTLVILSVKVNRNLQTVNNYFLLSLAAADLFIGLLSMNVYTMYRLRGRWPLGAALCDTWLVLDYVVSNASVLNLLLISLDRYLCTTWPLSYPVQRTGRVAGLMIGCAWLLSFLLWTPAILCWQSVGGRRVIPDGHCYIHLLASPAVTLGTTLPSFYLPALVMIGLYSRLSAASRRRLTCLQAEQGTPKMAEPPLKGFTWKRRSWMASNLGSDLSLNQRGIHKSNCLSHQQPLSQTSSCATAEEDALSITDLHGSASAVLSSCPSFRSQERRRRRVMARERRLTNTLLAILLAFIITWTPYNVMAVIAAFRHIRIPDELWTTGYWLCYVNSTINPCCYSLCNVTFRKTFCCLLSCQDTITDPNFSCNHCLNLKIIFTD</sequence>
<feature type="transmembrane region" description="Helical" evidence="11">
    <location>
        <begin position="80"/>
        <end position="99"/>
    </location>
</feature>
<dbReference type="Bgee" id="ENSPREG00000020699">
    <property type="expression patterns" value="Expressed in caudal fin"/>
</dbReference>
<feature type="transmembrane region" description="Helical" evidence="11">
    <location>
        <begin position="159"/>
        <end position="185"/>
    </location>
</feature>
<dbReference type="CDD" id="cd15049">
    <property type="entry name" value="7tmA_mAChR"/>
    <property type="match status" value="1"/>
</dbReference>
<dbReference type="GO" id="GO:0016907">
    <property type="term" value="F:G protein-coupled acetylcholine receptor activity"/>
    <property type="evidence" value="ECO:0007669"/>
    <property type="project" value="InterPro"/>
</dbReference>
<dbReference type="GO" id="GO:0045211">
    <property type="term" value="C:postsynaptic membrane"/>
    <property type="evidence" value="ECO:0007669"/>
    <property type="project" value="UniProtKB-SubCell"/>
</dbReference>
<evidence type="ECO:0000256" key="10">
    <source>
        <dbReference type="ARBA" id="ARBA00034104"/>
    </source>
</evidence>
<keyword evidence="3 11" id="KW-1133">Transmembrane helix</keyword>
<dbReference type="AlphaFoldDB" id="A0A3P9Q970"/>
<evidence type="ECO:0000259" key="12">
    <source>
        <dbReference type="PROSITE" id="PS50262"/>
    </source>
</evidence>
<dbReference type="InterPro" id="IPR000995">
    <property type="entry name" value="Musac_Ach_rcpt"/>
</dbReference>
<feature type="transmembrane region" description="Helical" evidence="11">
    <location>
        <begin position="205"/>
        <end position="226"/>
    </location>
</feature>
<evidence type="ECO:0000256" key="4">
    <source>
        <dbReference type="ARBA" id="ARBA00023018"/>
    </source>
</evidence>
<name>A0A3P9Q970_POERE</name>
<proteinExistence type="predicted"/>
<evidence type="ECO:0000313" key="13">
    <source>
        <dbReference type="Ensembl" id="ENSPREP00000030702.1"/>
    </source>
</evidence>
<evidence type="ECO:0000256" key="1">
    <source>
        <dbReference type="ARBA" id="ARBA00022475"/>
    </source>
</evidence>
<organism evidence="13 14">
    <name type="scientific">Poecilia reticulata</name>
    <name type="common">Guppy</name>
    <name type="synonym">Acanthophacelus reticulatus</name>
    <dbReference type="NCBI Taxonomy" id="8081"/>
    <lineage>
        <taxon>Eukaryota</taxon>
        <taxon>Metazoa</taxon>
        <taxon>Chordata</taxon>
        <taxon>Craniata</taxon>
        <taxon>Vertebrata</taxon>
        <taxon>Euteleostomi</taxon>
        <taxon>Actinopterygii</taxon>
        <taxon>Neopterygii</taxon>
        <taxon>Teleostei</taxon>
        <taxon>Neoteleostei</taxon>
        <taxon>Acanthomorphata</taxon>
        <taxon>Ovalentaria</taxon>
        <taxon>Atherinomorphae</taxon>
        <taxon>Cyprinodontiformes</taxon>
        <taxon>Poeciliidae</taxon>
        <taxon>Poeciliinae</taxon>
        <taxon>Poecilia</taxon>
    </lineage>
</organism>
<dbReference type="PRINTS" id="PR00237">
    <property type="entry name" value="GPCRRHODOPSN"/>
</dbReference>
<keyword evidence="14" id="KW-1185">Reference proteome</keyword>